<feature type="region of interest" description="Disordered" evidence="1">
    <location>
        <begin position="212"/>
        <end position="231"/>
    </location>
</feature>
<reference evidence="4 5" key="1">
    <citation type="submission" date="2021-07" db="EMBL/GenBank/DDBJ databases">
        <title>Karlodiniumbacter phycospheric gen. nov., sp. nov., a phycosphere bacterium isolated from karlodinium veneficum.</title>
        <authorList>
            <person name="Peng Y."/>
            <person name="Jiang L."/>
            <person name="Lee J."/>
        </authorList>
    </citation>
    <scope>NUCLEOTIDE SEQUENCE</scope>
    <source>
        <strain evidence="4 5">N5</strain>
    </source>
</reference>
<evidence type="ECO:0000313" key="4">
    <source>
        <dbReference type="EMBL" id="QXL89718.1"/>
    </source>
</evidence>
<sequence>MWRVVVVLLLVGLPFPRASHAQEFIAVPDIISDEAFYRLVACAARPGGECAKPLIYWPEDRRLALRVGIASTADSFRDYRFDIVDAAIDAAIAEINGAGAHLFLERVYEGEMDIPFYLVDTPQGGTIIGTGVEELDGSSIAIGRVAIRSRGQDIVAATIAISQDIRRREIASVILEELVQSLGLVTDIASPAYELSIFAENGNSMTRLRGQDASALRRHYPRPGVPERETN</sequence>
<gene>
    <name evidence="3" type="ORF">KUL25_09535</name>
    <name evidence="4" type="ORF">KUL25_09540</name>
</gene>
<protein>
    <submittedName>
        <fullName evidence="4">DUF2927 domain-containing protein</fullName>
    </submittedName>
</protein>
<organism evidence="4">
    <name type="scientific">Gymnodinialimonas phycosphaerae</name>
    <dbReference type="NCBI Taxonomy" id="2841589"/>
    <lineage>
        <taxon>Bacteria</taxon>
        <taxon>Pseudomonadati</taxon>
        <taxon>Pseudomonadota</taxon>
        <taxon>Alphaproteobacteria</taxon>
        <taxon>Rhodobacterales</taxon>
        <taxon>Paracoccaceae</taxon>
        <taxon>Gymnodinialimonas</taxon>
    </lineage>
</organism>
<dbReference type="AlphaFoldDB" id="A0A975TXU8"/>
<evidence type="ECO:0000256" key="2">
    <source>
        <dbReference type="SAM" id="SignalP"/>
    </source>
</evidence>
<proteinExistence type="predicted"/>
<keyword evidence="5" id="KW-1185">Reference proteome</keyword>
<evidence type="ECO:0000256" key="1">
    <source>
        <dbReference type="SAM" id="MobiDB-lite"/>
    </source>
</evidence>
<feature type="chain" id="PRO_5036847304" evidence="2">
    <location>
        <begin position="22"/>
        <end position="231"/>
    </location>
</feature>
<name>A0A975TXU8_9RHOB</name>
<evidence type="ECO:0000313" key="5">
    <source>
        <dbReference type="Proteomes" id="UP000693972"/>
    </source>
</evidence>
<feature type="signal peptide" evidence="2">
    <location>
        <begin position="1"/>
        <end position="21"/>
    </location>
</feature>
<dbReference type="RefSeq" id="WP_068354315.1">
    <property type="nucleotide sequence ID" value="NZ_JAIMBW010000001.1"/>
</dbReference>
<dbReference type="InterPro" id="IPR021323">
    <property type="entry name" value="DUF2927"/>
</dbReference>
<dbReference type="EMBL" id="JAIMBW010000001">
    <property type="protein sequence ID" value="MBY4893005.1"/>
    <property type="molecule type" value="Genomic_DNA"/>
</dbReference>
<accession>A0A975TXU8</accession>
<dbReference type="Pfam" id="PF11150">
    <property type="entry name" value="DUF2927"/>
    <property type="match status" value="1"/>
</dbReference>
<keyword evidence="2" id="KW-0732">Signal</keyword>
<dbReference type="Proteomes" id="UP000693972">
    <property type="component" value="Unassembled WGS sequence"/>
</dbReference>
<evidence type="ECO:0000313" key="3">
    <source>
        <dbReference type="EMBL" id="MBY4893005.1"/>
    </source>
</evidence>
<dbReference type="EMBL" id="CP078073">
    <property type="protein sequence ID" value="QXL89718.1"/>
    <property type="molecule type" value="Genomic_DNA"/>
</dbReference>